<feature type="compositionally biased region" description="Low complexity" evidence="1">
    <location>
        <begin position="1032"/>
        <end position="1044"/>
    </location>
</feature>
<accession>A0A4Z1HZJ3</accession>
<feature type="compositionally biased region" description="Polar residues" evidence="1">
    <location>
        <begin position="914"/>
        <end position="923"/>
    </location>
</feature>
<protein>
    <recommendedName>
        <fullName evidence="4">RRM domain-containing protein</fullName>
    </recommendedName>
</protein>
<sequence length="1181" mass="130815">MSRPPPYYVPIHMMENSRPPQAPQPTESNPERWDVRNLPDMPAWISTDRGRFPKRESAPTGIPCIVHCDVVADAKAKATSLFDLYPDIVCYVNKPTNWDDLYFLWDAADIQLESPGFLYYVMFFIGEENERRKPEIQKEINVEINEYAEAWVTDHRDLVLNTAAGSMYQHFCQDEPEDVAPEIKSTLEAALENCRLRLLQDTSTVTNSVPSHDAYQLLHPQVTSASSVRAVSGNGTRHIQAGNQVNRPAIAPMTGKAAGVNLESHCFSSMQPQSKSSFHTNRTASMPLNPTAQNQLKSANRGEAAAGMTSTYPHQQPQKYDRFMKDQRSMGNKINATTSLTASPTRSESYQNENGLRNKSRHRGNSIEPHQNRRHQWTGTHGTQPHKFMHPSQNNQQNMFNSTRGSPPRALQPEPIYFRNEHAPVPFTDNFNRRMGKDNSVGSRMELPNDVRNLKNFENSKISQPLADLGEMEGDPKLCKTDDFCLYTYDSSAPRCSSGRTLYMTGADLKMFYTHELKNLMSEVGKVVSIKFLLRPNNNGPIFITFDADVLAMAIERFDGYRMPNGRILTAGYPLENSRERSGSNSSYHGDNQNRYMFNPAAESRAWSRKNSISQHRPSKSQSGQNQFRYQNGNHMTPGNVFDPFPYTPDSQSIPPYSLTQAPLQQIPGHGLSAAFTEVIQHERGVGAYFQQQMPRAVLNNRTNTDDTAPYRSYSGAQADRHRNGTRPGADHNMANLPNRPVNKKENSPIKKTFSQSRPSGKDSTNSPGGRHKKKVDRDTSANTTPIVTPVRSTSQIQLNNQNALVPPKASLIEEPTSSTTGQLLTTEAKVETMAAMKMENVEQIPVEILESSSPVDNSLPEPLGGTLAAMDSESMSQGKAKNSKKNKKQFRSNSKVEIDKESNISVTPAILSPTESTVTNPSLGGEDTLFSGDSTRKPSVSSTESISKDASKDSILQQATRDVTEIPTDSERTTGKSLDNEVKSETISTPSVNTASITPNVPLAKSNHKKSKTHGSTKDFKKQFQSNCPDNNNVSSTTNTGSVRKAEPKTVKHQGKISKDGGSESLGQQEQPKTDLKNKKKRSLPEVSQEKGKPSVSVDPTNSSDWPALAPSKSPPSSIVDGKPPQLPALPALNNRRTKEVILPALPLKPHRQSDYTLGSKAWPFVRKCKRKVSPEGNGG</sequence>
<feature type="compositionally biased region" description="Low complexity" evidence="1">
    <location>
        <begin position="1108"/>
        <end position="1119"/>
    </location>
</feature>
<feature type="region of interest" description="Disordered" evidence="1">
    <location>
        <begin position="335"/>
        <end position="408"/>
    </location>
</feature>
<keyword evidence="3" id="KW-1185">Reference proteome</keyword>
<gene>
    <name evidence="2" type="ORF">BCON_0137g00240</name>
</gene>
<dbReference type="Proteomes" id="UP000297527">
    <property type="component" value="Unassembled WGS sequence"/>
</dbReference>
<feature type="region of interest" description="Disordered" evidence="1">
    <location>
        <begin position="700"/>
        <end position="789"/>
    </location>
</feature>
<dbReference type="CDD" id="cd00590">
    <property type="entry name" value="RRM_SF"/>
    <property type="match status" value="1"/>
</dbReference>
<feature type="compositionally biased region" description="Polar residues" evidence="1">
    <location>
        <begin position="932"/>
        <end position="946"/>
    </location>
</feature>
<dbReference type="OrthoDB" id="3941926at2759"/>
<feature type="region of interest" description="Disordered" evidence="1">
    <location>
        <begin position="574"/>
        <end position="595"/>
    </location>
</feature>
<name>A0A4Z1HZJ3_9HELO</name>
<evidence type="ECO:0000313" key="3">
    <source>
        <dbReference type="Proteomes" id="UP000297527"/>
    </source>
</evidence>
<feature type="compositionally biased region" description="Basic residues" evidence="1">
    <location>
        <begin position="1007"/>
        <end position="1016"/>
    </location>
</feature>
<feature type="region of interest" description="Disordered" evidence="1">
    <location>
        <begin position="296"/>
        <end position="318"/>
    </location>
</feature>
<evidence type="ECO:0008006" key="4">
    <source>
        <dbReference type="Google" id="ProtNLM"/>
    </source>
</evidence>
<dbReference type="SUPFAM" id="SSF54928">
    <property type="entry name" value="RNA-binding domain, RBD"/>
    <property type="match status" value="1"/>
</dbReference>
<feature type="compositionally biased region" description="Polar residues" evidence="1">
    <location>
        <begin position="308"/>
        <end position="318"/>
    </location>
</feature>
<feature type="compositionally biased region" description="Polar residues" evidence="1">
    <location>
        <begin position="753"/>
        <end position="768"/>
    </location>
</feature>
<feature type="compositionally biased region" description="Polar residues" evidence="1">
    <location>
        <begin position="335"/>
        <end position="357"/>
    </location>
</feature>
<feature type="compositionally biased region" description="Basic residues" evidence="1">
    <location>
        <begin position="882"/>
        <end position="891"/>
    </location>
</feature>
<dbReference type="AlphaFoldDB" id="A0A4Z1HZJ3"/>
<proteinExistence type="predicted"/>
<feature type="compositionally biased region" description="Basic and acidic residues" evidence="1">
    <location>
        <begin position="970"/>
        <end position="985"/>
    </location>
</feature>
<evidence type="ECO:0000313" key="2">
    <source>
        <dbReference type="EMBL" id="TGO52662.1"/>
    </source>
</evidence>
<dbReference type="GO" id="GO:0003676">
    <property type="term" value="F:nucleic acid binding"/>
    <property type="evidence" value="ECO:0007669"/>
    <property type="project" value="InterPro"/>
</dbReference>
<dbReference type="EMBL" id="PQXN01000137">
    <property type="protein sequence ID" value="TGO52662.1"/>
    <property type="molecule type" value="Genomic_DNA"/>
</dbReference>
<feature type="compositionally biased region" description="Polar residues" evidence="1">
    <location>
        <begin position="986"/>
        <end position="1000"/>
    </location>
</feature>
<feature type="compositionally biased region" description="Polar residues" evidence="1">
    <location>
        <begin position="609"/>
        <end position="634"/>
    </location>
</feature>
<comment type="caution">
    <text evidence="2">The sequence shown here is derived from an EMBL/GenBank/DDBJ whole genome shotgun (WGS) entry which is preliminary data.</text>
</comment>
<feature type="region of interest" description="Disordered" evidence="1">
    <location>
        <begin position="607"/>
        <end position="634"/>
    </location>
</feature>
<feature type="region of interest" description="Disordered" evidence="1">
    <location>
        <begin position="853"/>
        <end position="1134"/>
    </location>
</feature>
<feature type="compositionally biased region" description="Polar residues" evidence="1">
    <location>
        <begin position="391"/>
        <end position="405"/>
    </location>
</feature>
<reference evidence="2 3" key="1">
    <citation type="submission" date="2017-12" db="EMBL/GenBank/DDBJ databases">
        <title>Comparative genomics of Botrytis spp.</title>
        <authorList>
            <person name="Valero-Jimenez C.A."/>
            <person name="Tapia P."/>
            <person name="Veloso J."/>
            <person name="Silva-Moreno E."/>
            <person name="Staats M."/>
            <person name="Valdes J.H."/>
            <person name="Van Kan J.A.L."/>
        </authorList>
    </citation>
    <scope>NUCLEOTIDE SEQUENCE [LARGE SCALE GENOMIC DNA]</scope>
    <source>
        <strain evidence="2 3">MUCL11595</strain>
    </source>
</reference>
<feature type="region of interest" description="Disordered" evidence="1">
    <location>
        <begin position="12"/>
        <end position="33"/>
    </location>
</feature>
<evidence type="ECO:0000256" key="1">
    <source>
        <dbReference type="SAM" id="MobiDB-lite"/>
    </source>
</evidence>
<feature type="region of interest" description="Disordered" evidence="1">
    <location>
        <begin position="271"/>
        <end position="290"/>
    </location>
</feature>
<dbReference type="InterPro" id="IPR035979">
    <property type="entry name" value="RBD_domain_sf"/>
</dbReference>
<organism evidence="2 3">
    <name type="scientific">Botryotinia convoluta</name>
    <dbReference type="NCBI Taxonomy" id="54673"/>
    <lineage>
        <taxon>Eukaryota</taxon>
        <taxon>Fungi</taxon>
        <taxon>Dikarya</taxon>
        <taxon>Ascomycota</taxon>
        <taxon>Pezizomycotina</taxon>
        <taxon>Leotiomycetes</taxon>
        <taxon>Helotiales</taxon>
        <taxon>Sclerotiniaceae</taxon>
        <taxon>Botryotinia</taxon>
    </lineage>
</organism>